<dbReference type="InterPro" id="IPR006093">
    <property type="entry name" value="Oxy_OxRdtase_FAD_BS"/>
</dbReference>
<evidence type="ECO:0000256" key="3">
    <source>
        <dbReference type="ARBA" id="ARBA00022630"/>
    </source>
</evidence>
<dbReference type="SUPFAM" id="SSF56176">
    <property type="entry name" value="FAD-binding/transporter-associated domain-like"/>
    <property type="match status" value="1"/>
</dbReference>
<evidence type="ECO:0000259" key="7">
    <source>
        <dbReference type="PROSITE" id="PS51387"/>
    </source>
</evidence>
<evidence type="ECO:0000256" key="6">
    <source>
        <dbReference type="SAM" id="MobiDB-lite"/>
    </source>
</evidence>
<reference evidence="9" key="1">
    <citation type="submission" date="2016-10" db="EMBL/GenBank/DDBJ databases">
        <authorList>
            <person name="Varghese N."/>
            <person name="Submissions S."/>
        </authorList>
    </citation>
    <scope>NUCLEOTIDE SEQUENCE [LARGE SCALE GENOMIC DNA]</scope>
    <source>
        <strain evidence="9">CGMCC 1.10121</strain>
    </source>
</reference>
<protein>
    <submittedName>
        <fullName evidence="8">FAD binding domain-containing protein</fullName>
    </submittedName>
</protein>
<feature type="compositionally biased region" description="Basic and acidic residues" evidence="6">
    <location>
        <begin position="216"/>
        <end position="227"/>
    </location>
</feature>
<name>A0A1H8VTP8_9EURY</name>
<dbReference type="Gene3D" id="3.30.465.10">
    <property type="match status" value="1"/>
</dbReference>
<evidence type="ECO:0000313" key="9">
    <source>
        <dbReference type="Proteomes" id="UP000199126"/>
    </source>
</evidence>
<dbReference type="GO" id="GO:0016491">
    <property type="term" value="F:oxidoreductase activity"/>
    <property type="evidence" value="ECO:0007669"/>
    <property type="project" value="UniProtKB-KW"/>
</dbReference>
<keyword evidence="5" id="KW-0560">Oxidoreductase</keyword>
<dbReference type="EMBL" id="FODV01000019">
    <property type="protein sequence ID" value="SEP18776.1"/>
    <property type="molecule type" value="Genomic_DNA"/>
</dbReference>
<dbReference type="PROSITE" id="PS00862">
    <property type="entry name" value="OX2_COVAL_FAD"/>
    <property type="match status" value="1"/>
</dbReference>
<dbReference type="AlphaFoldDB" id="A0A1H8VTP8"/>
<dbReference type="InterPro" id="IPR016166">
    <property type="entry name" value="FAD-bd_PCMH"/>
</dbReference>
<dbReference type="Gene3D" id="3.30.43.10">
    <property type="entry name" value="Uridine Diphospho-n-acetylenolpyruvylglucosamine Reductase, domain 2"/>
    <property type="match status" value="1"/>
</dbReference>
<proteinExistence type="inferred from homology"/>
<evidence type="ECO:0000313" key="8">
    <source>
        <dbReference type="EMBL" id="SEP18776.1"/>
    </source>
</evidence>
<sequence>MESTMSIKKPTIDIESTAALAETFRGDLIRPRDEAYDEARRVWNAMVDKHPAVIARCASAADVIGAVEFANERDVPVSVHGGGHSVVGRIAGDDGLLIDLARMNSIRVDPTTATARVEPGVGLDELARETHAFGFETPVGYNATTGVAGLTLGGGFSWLSRKYGVTIDNLLSADIVTADGDLVHASETDNEGLFGRLQCGENVSLVTSFNFQLPRRESPTDRRDVSRTARRRIQYNDPSNNNS</sequence>
<accession>A0A1H8VTP8</accession>
<evidence type="ECO:0000256" key="4">
    <source>
        <dbReference type="ARBA" id="ARBA00022827"/>
    </source>
</evidence>
<comment type="similarity">
    <text evidence="2">Belongs to the oxygen-dependent FAD-linked oxidoreductase family.</text>
</comment>
<gene>
    <name evidence="8" type="ORF">SAMN04487948_11968</name>
</gene>
<evidence type="ECO:0000256" key="2">
    <source>
        <dbReference type="ARBA" id="ARBA00005466"/>
    </source>
</evidence>
<evidence type="ECO:0000256" key="1">
    <source>
        <dbReference type="ARBA" id="ARBA00001974"/>
    </source>
</evidence>
<comment type="cofactor">
    <cofactor evidence="1">
        <name>FAD</name>
        <dbReference type="ChEBI" id="CHEBI:57692"/>
    </cofactor>
</comment>
<keyword evidence="3" id="KW-0285">Flavoprotein</keyword>
<dbReference type="InterPro" id="IPR006094">
    <property type="entry name" value="Oxid_FAD_bind_N"/>
</dbReference>
<keyword evidence="9" id="KW-1185">Reference proteome</keyword>
<evidence type="ECO:0000256" key="5">
    <source>
        <dbReference type="ARBA" id="ARBA00023002"/>
    </source>
</evidence>
<dbReference type="InterPro" id="IPR016167">
    <property type="entry name" value="FAD-bd_PCMH_sub1"/>
</dbReference>
<dbReference type="GO" id="GO:0071949">
    <property type="term" value="F:FAD binding"/>
    <property type="evidence" value="ECO:0007669"/>
    <property type="project" value="InterPro"/>
</dbReference>
<dbReference type="PROSITE" id="PS51387">
    <property type="entry name" value="FAD_PCMH"/>
    <property type="match status" value="1"/>
</dbReference>
<keyword evidence="4" id="KW-0274">FAD</keyword>
<dbReference type="Proteomes" id="UP000199126">
    <property type="component" value="Unassembled WGS sequence"/>
</dbReference>
<feature type="region of interest" description="Disordered" evidence="6">
    <location>
        <begin position="216"/>
        <end position="243"/>
    </location>
</feature>
<feature type="domain" description="FAD-binding PCMH-type" evidence="7">
    <location>
        <begin position="46"/>
        <end position="216"/>
    </location>
</feature>
<dbReference type="InterPro" id="IPR036318">
    <property type="entry name" value="FAD-bd_PCMH-like_sf"/>
</dbReference>
<dbReference type="PANTHER" id="PTHR42973:SF39">
    <property type="entry name" value="FAD-BINDING PCMH-TYPE DOMAIN-CONTAINING PROTEIN"/>
    <property type="match status" value="1"/>
</dbReference>
<dbReference type="InterPro" id="IPR050416">
    <property type="entry name" value="FAD-linked_Oxidoreductase"/>
</dbReference>
<organism evidence="8 9">
    <name type="scientific">Halogranum amylolyticum</name>
    <dbReference type="NCBI Taxonomy" id="660520"/>
    <lineage>
        <taxon>Archaea</taxon>
        <taxon>Methanobacteriati</taxon>
        <taxon>Methanobacteriota</taxon>
        <taxon>Stenosarchaea group</taxon>
        <taxon>Halobacteria</taxon>
        <taxon>Halobacteriales</taxon>
        <taxon>Haloferacaceae</taxon>
    </lineage>
</organism>
<dbReference type="InterPro" id="IPR016169">
    <property type="entry name" value="FAD-bd_PCMH_sub2"/>
</dbReference>
<dbReference type="Pfam" id="PF01565">
    <property type="entry name" value="FAD_binding_4"/>
    <property type="match status" value="1"/>
</dbReference>
<dbReference type="PANTHER" id="PTHR42973">
    <property type="entry name" value="BINDING OXIDOREDUCTASE, PUTATIVE (AFU_ORTHOLOGUE AFUA_1G17690)-RELATED"/>
    <property type="match status" value="1"/>
</dbReference>